<evidence type="ECO:0000256" key="1">
    <source>
        <dbReference type="ARBA" id="ARBA00008490"/>
    </source>
</evidence>
<dbReference type="PANTHER" id="PTHR38108:SF1">
    <property type="entry name" value="UPF0319 PROTEIN YCCT"/>
    <property type="match status" value="1"/>
</dbReference>
<dbReference type="Proteomes" id="UP000279457">
    <property type="component" value="Unassembled WGS sequence"/>
</dbReference>
<accession>A0A3N6SA55</accession>
<feature type="signal peptide" evidence="3">
    <location>
        <begin position="1"/>
        <end position="21"/>
    </location>
</feature>
<proteinExistence type="inferred from homology"/>
<feature type="chain" id="PRO_5018134071" evidence="3">
    <location>
        <begin position="22"/>
        <end position="212"/>
    </location>
</feature>
<comment type="similarity">
    <text evidence="1">Belongs to the UPF0319 family.</text>
</comment>
<reference evidence="4 5" key="1">
    <citation type="submission" date="2018-10" db="EMBL/GenBank/DDBJ databases">
        <title>Draft genome sequence for the type isolate of Erwinia psidii, agent causal of bacterial blight in guava (Psidium guajava) and wilt and die-back of Eucalyptus spp.</title>
        <authorList>
            <person name="Hermenegildo P.S."/>
            <person name="Santos S.A."/>
            <person name="Guimaraes L.M.S."/>
            <person name="Vidigal P.M.P."/>
            <person name="Pereira I.C."/>
            <person name="Badel J.L."/>
            <person name="Alfenas-Zerbini P."/>
            <person name="Ferreira M.A.S.V."/>
            <person name="Alfenas A.C."/>
        </authorList>
    </citation>
    <scope>NUCLEOTIDE SEQUENCE [LARGE SCALE GENOMIC DNA]</scope>
    <source>
        <strain evidence="4 5">IBSBF 435</strain>
    </source>
</reference>
<dbReference type="RefSeq" id="WP_124233055.1">
    <property type="nucleotide sequence ID" value="NZ_RHHM01000007.1"/>
</dbReference>
<evidence type="ECO:0000313" key="4">
    <source>
        <dbReference type="EMBL" id="RQM38150.1"/>
    </source>
</evidence>
<keyword evidence="2 3" id="KW-0732">Signal</keyword>
<dbReference type="OrthoDB" id="6428208at2"/>
<protein>
    <submittedName>
        <fullName evidence="4">DUF2057 domain-containing protein</fullName>
    </submittedName>
</protein>
<organism evidence="4 5">
    <name type="scientific">Erwinia psidii</name>
    <dbReference type="NCBI Taxonomy" id="69224"/>
    <lineage>
        <taxon>Bacteria</taxon>
        <taxon>Pseudomonadati</taxon>
        <taxon>Pseudomonadota</taxon>
        <taxon>Gammaproteobacteria</taxon>
        <taxon>Enterobacterales</taxon>
        <taxon>Erwiniaceae</taxon>
        <taxon>Erwinia</taxon>
    </lineage>
</organism>
<gene>
    <name evidence="4" type="ORF">EB241_10345</name>
</gene>
<evidence type="ECO:0000256" key="2">
    <source>
        <dbReference type="ARBA" id="ARBA00022729"/>
    </source>
</evidence>
<dbReference type="AlphaFoldDB" id="A0A3N6SA55"/>
<comment type="caution">
    <text evidence="4">The sequence shown here is derived from an EMBL/GenBank/DDBJ whole genome shotgun (WGS) entry which is preliminary data.</text>
</comment>
<evidence type="ECO:0000313" key="5">
    <source>
        <dbReference type="Proteomes" id="UP000279457"/>
    </source>
</evidence>
<evidence type="ECO:0000256" key="3">
    <source>
        <dbReference type="SAM" id="SignalP"/>
    </source>
</evidence>
<name>A0A3N6SA55_9GAMM</name>
<keyword evidence="5" id="KW-1185">Reference proteome</keyword>
<dbReference type="Pfam" id="PF09829">
    <property type="entry name" value="DUF2057"/>
    <property type="match status" value="1"/>
</dbReference>
<dbReference type="EMBL" id="RHHM01000007">
    <property type="protein sequence ID" value="RQM38150.1"/>
    <property type="molecule type" value="Genomic_DNA"/>
</dbReference>
<sequence>MKLRLVIAGLFTFLVTVTASATTLKLAPEIDLLVLDGRKISGSLLKGADGLELERGQHQLLFRIEKNLKAGAHSASRWVSSPLIVTFNAQVQSITITLPVLTTLQQGMTFNQRPEFHLYDEHSKLMESQQDRLVTVSDENFEQAMVAYNMEGKIASVPRFAQPPTPSNSLYFAGHLNEGRTPRDRVLQLWYDQVDSATRQRLAMLLRALHDS</sequence>
<dbReference type="InterPro" id="IPR018635">
    <property type="entry name" value="UPF0319"/>
</dbReference>
<dbReference type="PANTHER" id="PTHR38108">
    <property type="entry name" value="UPF0319 PROTEIN YCCT"/>
    <property type="match status" value="1"/>
</dbReference>